<evidence type="ECO:0000256" key="3">
    <source>
        <dbReference type="ARBA" id="ARBA00012000"/>
    </source>
</evidence>
<keyword evidence="4" id="KW-0227">DNA damage</keyword>
<dbReference type="InterPro" id="IPR023170">
    <property type="entry name" value="HhH_base_excis_C"/>
</dbReference>
<dbReference type="GO" id="GO:0032993">
    <property type="term" value="C:protein-DNA complex"/>
    <property type="evidence" value="ECO:0007669"/>
    <property type="project" value="TreeGrafter"/>
</dbReference>
<keyword evidence="5" id="KW-0378">Hydrolase</keyword>
<name>A0AAJ5RT16_9BACI</name>
<dbReference type="InterPro" id="IPR003265">
    <property type="entry name" value="HhH-GPD_domain"/>
</dbReference>
<dbReference type="RefSeq" id="WP_274796395.1">
    <property type="nucleotide sequence ID" value="NZ_CP113527.1"/>
</dbReference>
<evidence type="ECO:0000256" key="6">
    <source>
        <dbReference type="ARBA" id="ARBA00023204"/>
    </source>
</evidence>
<dbReference type="GO" id="GO:0008534">
    <property type="term" value="F:oxidized purine nucleobase lesion DNA N-glycosylase activity"/>
    <property type="evidence" value="ECO:0007669"/>
    <property type="project" value="InterPro"/>
</dbReference>
<dbReference type="Pfam" id="PF07934">
    <property type="entry name" value="OGG_N"/>
    <property type="match status" value="1"/>
</dbReference>
<dbReference type="KEGG" id="liu:OU989_06985"/>
<dbReference type="GO" id="GO:0032131">
    <property type="term" value="F:alkylated DNA binding"/>
    <property type="evidence" value="ECO:0007669"/>
    <property type="project" value="TreeGrafter"/>
</dbReference>
<dbReference type="GO" id="GO:0005737">
    <property type="term" value="C:cytoplasm"/>
    <property type="evidence" value="ECO:0007669"/>
    <property type="project" value="TreeGrafter"/>
</dbReference>
<dbReference type="EC" id="3.2.2.21" evidence="3"/>
<dbReference type="GO" id="GO:0006285">
    <property type="term" value="P:base-excision repair, AP site formation"/>
    <property type="evidence" value="ECO:0007669"/>
    <property type="project" value="TreeGrafter"/>
</dbReference>
<accession>A0AAJ5RT16</accession>
<dbReference type="SUPFAM" id="SSF48150">
    <property type="entry name" value="DNA-glycosylase"/>
    <property type="match status" value="1"/>
</dbReference>
<dbReference type="GO" id="GO:0008725">
    <property type="term" value="F:DNA-3-methyladenine glycosylase activity"/>
    <property type="evidence" value="ECO:0007669"/>
    <property type="project" value="TreeGrafter"/>
</dbReference>
<dbReference type="GO" id="GO:0006289">
    <property type="term" value="P:nucleotide-excision repair"/>
    <property type="evidence" value="ECO:0007669"/>
    <property type="project" value="InterPro"/>
</dbReference>
<dbReference type="Gene3D" id="3.30.310.20">
    <property type="entry name" value="DNA-3-methyladenine glycosylase AlkA, N-terminal domain"/>
    <property type="match status" value="1"/>
</dbReference>
<dbReference type="InterPro" id="IPR011257">
    <property type="entry name" value="DNA_glycosylase"/>
</dbReference>
<dbReference type="AlphaFoldDB" id="A0AAJ5RT16"/>
<dbReference type="Gene3D" id="1.10.340.30">
    <property type="entry name" value="Hypothetical protein, domain 2"/>
    <property type="match status" value="1"/>
</dbReference>
<proteinExistence type="inferred from homology"/>
<dbReference type="Pfam" id="PF00730">
    <property type="entry name" value="HhH-GPD"/>
    <property type="match status" value="1"/>
</dbReference>
<evidence type="ECO:0000256" key="4">
    <source>
        <dbReference type="ARBA" id="ARBA00022763"/>
    </source>
</evidence>
<sequence>MHWINDETYLEIVQPKEFNFKECLLFLNRSNQEILHSIKGDVLYKLLNIDEQLILCKISEQDNNIKVEFPMDQPIANVREKIVQYLMEWFEVKQDLACFYKMANRDKILQPLVEKYSGLRLIGIPDLFEALVWAIIGQQINLTFAYTLKKRFVEQFGEYVSFEGQSYWLFPPPEKIAAIQVEDLRSLQFTLRKSEYIIDIAKSMASGQLTKELLKQKDNYEDKKKSLMAIRGIGAWTADYVLMKCLQEPSAFPIADVGLHNALKTQLALERKPTIEEINHYAIHWQGWHAYATFYLWRSLYEKV</sequence>
<comment type="catalytic activity">
    <reaction evidence="1">
        <text>Hydrolysis of alkylated DNA, releasing 3-methyladenine, 3-methylguanine, 7-methylguanine and 7-methyladenine.</text>
        <dbReference type="EC" id="3.2.2.21"/>
    </reaction>
</comment>
<evidence type="ECO:0000256" key="5">
    <source>
        <dbReference type="ARBA" id="ARBA00022801"/>
    </source>
</evidence>
<feature type="domain" description="HhH-GPD" evidence="7">
    <location>
        <begin position="136"/>
        <end position="301"/>
    </location>
</feature>
<dbReference type="InterPro" id="IPR037046">
    <property type="entry name" value="AlkA_N_sf"/>
</dbReference>
<dbReference type="CDD" id="cd00056">
    <property type="entry name" value="ENDO3c"/>
    <property type="match status" value="1"/>
</dbReference>
<dbReference type="GO" id="GO:0006307">
    <property type="term" value="P:DNA alkylation repair"/>
    <property type="evidence" value="ECO:0007669"/>
    <property type="project" value="TreeGrafter"/>
</dbReference>
<dbReference type="FunFam" id="1.10.340.30:FF:000004">
    <property type="entry name" value="DNA-3-methyladenine glycosylase II"/>
    <property type="match status" value="1"/>
</dbReference>
<protein>
    <recommendedName>
        <fullName evidence="3">DNA-3-methyladenine glycosylase II</fullName>
        <ecNumber evidence="3">3.2.2.21</ecNumber>
    </recommendedName>
</protein>
<dbReference type="InterPro" id="IPR051912">
    <property type="entry name" value="Alkylbase_DNA_Glycosylase/TA"/>
</dbReference>
<evidence type="ECO:0000256" key="2">
    <source>
        <dbReference type="ARBA" id="ARBA00010817"/>
    </source>
</evidence>
<dbReference type="PANTHER" id="PTHR43003:SF12">
    <property type="entry name" value="DNA-3-METHYLADENINE GLYCOSYLASE"/>
    <property type="match status" value="1"/>
</dbReference>
<evidence type="ECO:0000313" key="8">
    <source>
        <dbReference type="EMBL" id="WDV08223.1"/>
    </source>
</evidence>
<dbReference type="Gene3D" id="1.10.1670.10">
    <property type="entry name" value="Helix-hairpin-Helix base-excision DNA repair enzymes (C-terminal)"/>
    <property type="match status" value="1"/>
</dbReference>
<dbReference type="Proteomes" id="UP001219585">
    <property type="component" value="Chromosome"/>
</dbReference>
<dbReference type="PANTHER" id="PTHR43003">
    <property type="entry name" value="DNA-3-METHYLADENINE GLYCOSYLASE"/>
    <property type="match status" value="1"/>
</dbReference>
<evidence type="ECO:0000313" key="9">
    <source>
        <dbReference type="Proteomes" id="UP001219585"/>
    </source>
</evidence>
<dbReference type="EMBL" id="CP113527">
    <property type="protein sequence ID" value="WDV08223.1"/>
    <property type="molecule type" value="Genomic_DNA"/>
</dbReference>
<dbReference type="SMART" id="SM00478">
    <property type="entry name" value="ENDO3c"/>
    <property type="match status" value="1"/>
</dbReference>
<dbReference type="GO" id="GO:0043916">
    <property type="term" value="F:DNA-7-methylguanine glycosylase activity"/>
    <property type="evidence" value="ECO:0007669"/>
    <property type="project" value="TreeGrafter"/>
</dbReference>
<evidence type="ECO:0000259" key="7">
    <source>
        <dbReference type="SMART" id="SM00478"/>
    </source>
</evidence>
<gene>
    <name evidence="8" type="ORF">OU989_06985</name>
</gene>
<organism evidence="8 9">
    <name type="scientific">Lysinibacillus irui</name>
    <dbReference type="NCBI Taxonomy" id="2998077"/>
    <lineage>
        <taxon>Bacteria</taxon>
        <taxon>Bacillati</taxon>
        <taxon>Bacillota</taxon>
        <taxon>Bacilli</taxon>
        <taxon>Bacillales</taxon>
        <taxon>Bacillaceae</taxon>
        <taxon>Lysinibacillus</taxon>
    </lineage>
</organism>
<comment type="similarity">
    <text evidence="2">Belongs to the alkylbase DNA glycosidase AlkA family.</text>
</comment>
<dbReference type="InterPro" id="IPR012904">
    <property type="entry name" value="OGG_N"/>
</dbReference>
<reference evidence="8" key="1">
    <citation type="submission" date="2022-11" db="EMBL/GenBank/DDBJ databases">
        <title>Lysinibacillus irui.</title>
        <authorList>
            <person name="Akintayo S.O."/>
        </authorList>
    </citation>
    <scope>NUCLEOTIDE SEQUENCE</scope>
    <source>
        <strain evidence="8">IRB4-01</strain>
    </source>
</reference>
<evidence type="ECO:0000256" key="1">
    <source>
        <dbReference type="ARBA" id="ARBA00000086"/>
    </source>
</evidence>
<keyword evidence="6" id="KW-0234">DNA repair</keyword>